<comment type="caution">
    <text evidence="1">The sequence shown here is derived from an EMBL/GenBank/DDBJ whole genome shotgun (WGS) entry which is preliminary data.</text>
</comment>
<organism evidence="1 2">
    <name type="scientific">Pleurodeles waltl</name>
    <name type="common">Iberian ribbed newt</name>
    <dbReference type="NCBI Taxonomy" id="8319"/>
    <lineage>
        <taxon>Eukaryota</taxon>
        <taxon>Metazoa</taxon>
        <taxon>Chordata</taxon>
        <taxon>Craniata</taxon>
        <taxon>Vertebrata</taxon>
        <taxon>Euteleostomi</taxon>
        <taxon>Amphibia</taxon>
        <taxon>Batrachia</taxon>
        <taxon>Caudata</taxon>
        <taxon>Salamandroidea</taxon>
        <taxon>Salamandridae</taxon>
        <taxon>Pleurodelinae</taxon>
        <taxon>Pleurodeles</taxon>
    </lineage>
</organism>
<protein>
    <submittedName>
        <fullName evidence="1">Uncharacterized protein</fullName>
    </submittedName>
</protein>
<dbReference type="Proteomes" id="UP001066276">
    <property type="component" value="Chromosome 12"/>
</dbReference>
<name>A0AAV7KRW5_PLEWA</name>
<evidence type="ECO:0000313" key="1">
    <source>
        <dbReference type="EMBL" id="KAJ1081900.1"/>
    </source>
</evidence>
<reference evidence="1" key="1">
    <citation type="journal article" date="2022" name="bioRxiv">
        <title>Sequencing and chromosome-scale assembly of the giantPleurodeles waltlgenome.</title>
        <authorList>
            <person name="Brown T."/>
            <person name="Elewa A."/>
            <person name="Iarovenko S."/>
            <person name="Subramanian E."/>
            <person name="Araus A.J."/>
            <person name="Petzold A."/>
            <person name="Susuki M."/>
            <person name="Suzuki K.-i.T."/>
            <person name="Hayashi T."/>
            <person name="Toyoda A."/>
            <person name="Oliveira C."/>
            <person name="Osipova E."/>
            <person name="Leigh N.D."/>
            <person name="Simon A."/>
            <person name="Yun M.H."/>
        </authorList>
    </citation>
    <scope>NUCLEOTIDE SEQUENCE</scope>
    <source>
        <strain evidence="1">20211129_DDA</strain>
        <tissue evidence="1">Liver</tissue>
    </source>
</reference>
<dbReference type="AlphaFoldDB" id="A0AAV7KRW5"/>
<sequence>MRRPRHSRLLLRRAHPQPRQEGTLRDWAQVSAQDEAPLALAQCQYYRVCRVIRMLLNGSLPEPAELPALTCLLQATSPRGAIAQLYAYSQEASKPGVSKAHMDWLEELELVITNKRRAYCCTPTPLFC</sequence>
<evidence type="ECO:0000313" key="2">
    <source>
        <dbReference type="Proteomes" id="UP001066276"/>
    </source>
</evidence>
<accession>A0AAV7KRW5</accession>
<proteinExistence type="predicted"/>
<gene>
    <name evidence="1" type="ORF">NDU88_002072</name>
</gene>
<dbReference type="EMBL" id="JANPWB010000016">
    <property type="protein sequence ID" value="KAJ1081900.1"/>
    <property type="molecule type" value="Genomic_DNA"/>
</dbReference>
<keyword evidence="2" id="KW-1185">Reference proteome</keyword>